<evidence type="ECO:0000313" key="13">
    <source>
        <dbReference type="Proteomes" id="UP000292362"/>
    </source>
</evidence>
<comment type="function">
    <text evidence="10">Specifically methylates the N1 position of guanosine-37 in various cytoplasmic and mitochondrial tRNAs. Methylation is not dependent on the nature of the nucleoside 5' of the target nucleoside. This is the first step in the biosynthesis of wybutosine (yW), a modified base adjacent to the anticodon of tRNAs and required for accurate decoding.</text>
</comment>
<proteinExistence type="inferred from homology"/>
<comment type="caution">
    <text evidence="12">The sequence shown here is derived from an EMBL/GenBank/DDBJ whole genome shotgun (WGS) entry which is preliminary data.</text>
</comment>
<comment type="similarity">
    <text evidence="10">Belongs to the TRM5 / TYW2 family.</text>
</comment>
<protein>
    <recommendedName>
        <fullName evidence="10">tRNA (guanine(37)-N1)-methyltransferase</fullName>
        <ecNumber evidence="10">2.1.1.228</ecNumber>
    </recommendedName>
    <alternativeName>
        <fullName evidence="10">M1G-methyltransferase</fullName>
    </alternativeName>
    <alternativeName>
        <fullName evidence="10">tRNA [GM37] methyltransferase</fullName>
    </alternativeName>
    <alternativeName>
        <fullName evidence="10">tRNA methyltransferase 5</fullName>
    </alternativeName>
</protein>
<keyword evidence="5 10" id="KW-0949">S-adenosyl-L-methionine</keyword>
<dbReference type="SUPFAM" id="SSF53335">
    <property type="entry name" value="S-adenosyl-L-methionine-dependent methyltransferases"/>
    <property type="match status" value="1"/>
</dbReference>
<evidence type="ECO:0000256" key="9">
    <source>
        <dbReference type="ARBA" id="ARBA00047783"/>
    </source>
</evidence>
<dbReference type="InterPro" id="IPR030382">
    <property type="entry name" value="MeTrfase_TRM5/TYW2"/>
</dbReference>
<keyword evidence="7 10" id="KW-0496">Mitochondrion</keyword>
<feature type="binding site" evidence="10">
    <location>
        <begin position="278"/>
        <end position="279"/>
    </location>
    <ligand>
        <name>S-adenosyl-L-methionine</name>
        <dbReference type="ChEBI" id="CHEBI:59789"/>
    </ligand>
</feature>
<dbReference type="Pfam" id="PF25133">
    <property type="entry name" value="TYW2_N_2"/>
    <property type="match status" value="1"/>
</dbReference>
<dbReference type="InterPro" id="IPR056743">
    <property type="entry name" value="TRM5-TYW2-like_MTfase"/>
</dbReference>
<dbReference type="AlphaFoldDB" id="A0A4Q9L040"/>
<dbReference type="PANTHER" id="PTHR23245:SF36">
    <property type="entry name" value="TRNA (GUANINE(37)-N1)-METHYLTRANSFERASE"/>
    <property type="match status" value="1"/>
</dbReference>
<dbReference type="GO" id="GO:0005634">
    <property type="term" value="C:nucleus"/>
    <property type="evidence" value="ECO:0007669"/>
    <property type="project" value="UniProtKB-SubCell"/>
</dbReference>
<evidence type="ECO:0000256" key="10">
    <source>
        <dbReference type="HAMAP-Rule" id="MF_03152"/>
    </source>
</evidence>
<organism evidence="12 13">
    <name type="scientific">Hamiltosporidium tvaerminnensis</name>
    <dbReference type="NCBI Taxonomy" id="1176355"/>
    <lineage>
        <taxon>Eukaryota</taxon>
        <taxon>Fungi</taxon>
        <taxon>Fungi incertae sedis</taxon>
        <taxon>Microsporidia</taxon>
        <taxon>Dubosqiidae</taxon>
        <taxon>Hamiltosporidium</taxon>
    </lineage>
</organism>
<evidence type="ECO:0000256" key="4">
    <source>
        <dbReference type="ARBA" id="ARBA00022679"/>
    </source>
</evidence>
<evidence type="ECO:0000259" key="11">
    <source>
        <dbReference type="PROSITE" id="PS51684"/>
    </source>
</evidence>
<comment type="similarity">
    <text evidence="1">Belongs to the class I-like SAM-binding methyltransferase superfamily. TRM5/TYW2 family.</text>
</comment>
<dbReference type="Proteomes" id="UP000292362">
    <property type="component" value="Unassembled WGS sequence"/>
</dbReference>
<keyword evidence="4 10" id="KW-0808">Transferase</keyword>
<comment type="caution">
    <text evidence="10">Lacks conserved residue(s) required for the propagation of feature annotation.</text>
</comment>
<dbReference type="Gene3D" id="3.30.300.110">
    <property type="entry name" value="Met-10+ protein-like domains"/>
    <property type="match status" value="1"/>
</dbReference>
<keyword evidence="2 10" id="KW-0963">Cytoplasm</keyword>
<feature type="binding site" evidence="10">
    <location>
        <position position="328"/>
    </location>
    <ligand>
        <name>S-adenosyl-L-methionine</name>
        <dbReference type="ChEBI" id="CHEBI:59789"/>
    </ligand>
</feature>
<name>A0A4Q9L040_9MICR</name>
<dbReference type="Pfam" id="PF02475">
    <property type="entry name" value="TRM5-TYW2_MTfase"/>
    <property type="match status" value="1"/>
</dbReference>
<evidence type="ECO:0000256" key="6">
    <source>
        <dbReference type="ARBA" id="ARBA00022694"/>
    </source>
</evidence>
<evidence type="ECO:0000256" key="5">
    <source>
        <dbReference type="ARBA" id="ARBA00022691"/>
    </source>
</evidence>
<dbReference type="EC" id="2.1.1.228" evidence="10"/>
<dbReference type="InterPro" id="IPR029063">
    <property type="entry name" value="SAM-dependent_MTases_sf"/>
</dbReference>
<evidence type="ECO:0000256" key="7">
    <source>
        <dbReference type="ARBA" id="ARBA00023128"/>
    </source>
</evidence>
<evidence type="ECO:0000256" key="8">
    <source>
        <dbReference type="ARBA" id="ARBA00023242"/>
    </source>
</evidence>
<comment type="subcellular location">
    <subcellularLocation>
        <location evidence="10">Mitochondrion matrix</location>
    </subcellularLocation>
    <subcellularLocation>
        <location evidence="10">Nucleus</location>
    </subcellularLocation>
    <subcellularLocation>
        <location evidence="10">Cytoplasm</location>
    </subcellularLocation>
    <text evidence="10">Predominantly in the mitochondria and in the nucleus.</text>
</comment>
<dbReference type="InterPro" id="IPR025792">
    <property type="entry name" value="tRNA_Gua_MeTrfase_euk"/>
</dbReference>
<dbReference type="GO" id="GO:0052906">
    <property type="term" value="F:tRNA (guanine(37)-N1)-methyltransferase activity"/>
    <property type="evidence" value="ECO:0007669"/>
    <property type="project" value="UniProtKB-UniRule"/>
</dbReference>
<dbReference type="HAMAP" id="MF_03152">
    <property type="entry name" value="TRM5"/>
    <property type="match status" value="1"/>
</dbReference>
<keyword evidence="3 10" id="KW-0489">Methyltransferase</keyword>
<dbReference type="PROSITE" id="PS51684">
    <property type="entry name" value="SAM_MT_TRM5_TYW2"/>
    <property type="match status" value="1"/>
</dbReference>
<comment type="catalytic activity">
    <reaction evidence="9 10">
        <text>guanosine(37) in tRNA + S-adenosyl-L-methionine = N(1)-methylguanosine(37) in tRNA + S-adenosyl-L-homocysteine + H(+)</text>
        <dbReference type="Rhea" id="RHEA:36899"/>
        <dbReference type="Rhea" id="RHEA-COMP:10145"/>
        <dbReference type="Rhea" id="RHEA-COMP:10147"/>
        <dbReference type="ChEBI" id="CHEBI:15378"/>
        <dbReference type="ChEBI" id="CHEBI:57856"/>
        <dbReference type="ChEBI" id="CHEBI:59789"/>
        <dbReference type="ChEBI" id="CHEBI:73542"/>
        <dbReference type="ChEBI" id="CHEBI:74269"/>
        <dbReference type="EC" id="2.1.1.228"/>
    </reaction>
</comment>
<dbReference type="Gene3D" id="3.40.50.150">
    <property type="entry name" value="Vaccinia Virus protein VP39"/>
    <property type="match status" value="1"/>
</dbReference>
<dbReference type="CDD" id="cd02440">
    <property type="entry name" value="AdoMet_MTases"/>
    <property type="match status" value="1"/>
</dbReference>
<dbReference type="VEuPathDB" id="MicrosporidiaDB:CWI37_0927p0020"/>
<sequence>MVEVESINEIITVEAFIVSRKELNDVMLKYNKVLLNKPKIPNIIDLNKEYMTFSVIDLQKKVSKDKVICLLNSDFIENDFSEWFGAKNPNILLGSCKIDVLESLGCERPEIYSWEFTEIFDLKLCLNFNYFSYKEILRKILPSNCKIPTSFEIIGDILHLNLTEDLLIHKKIIGEVLYKKIKNIKSVVTKIGNISNEFRFFEMEVLEGDHDLNTKQIENGLIYFLDYSKMYWNSKLQSERKIILNYFKPNETICDLFCGVGPFVIPALKKGCIVYANDLNKDAITYLKKNVVENKVNSSKIFIFNENAFSLIKTLKTQNTTVNHFILNLPEKSLLFFKEIVSLNFNSMIHCYFFCKEFIQPWEFVYNEISIEIPKSNFEMIRSVSPSKNMWKITIKLHEIEKSNF</sequence>
<feature type="domain" description="SAM-dependent methyltransferase TRM5/TYW2-type" evidence="11">
    <location>
        <begin position="151"/>
        <end position="399"/>
    </location>
</feature>
<evidence type="ECO:0000256" key="3">
    <source>
        <dbReference type="ARBA" id="ARBA00022603"/>
    </source>
</evidence>
<dbReference type="PANTHER" id="PTHR23245">
    <property type="entry name" value="TRNA METHYLTRANSFERASE"/>
    <property type="match status" value="1"/>
</dbReference>
<dbReference type="FunFam" id="3.30.300.110:FF:000001">
    <property type="entry name" value="tRNA (guanine(37)-N1)-methyltransferase"/>
    <property type="match status" value="1"/>
</dbReference>
<dbReference type="GO" id="GO:0002939">
    <property type="term" value="P:tRNA N1-guanine methylation"/>
    <property type="evidence" value="ECO:0007669"/>
    <property type="project" value="TreeGrafter"/>
</dbReference>
<keyword evidence="8 10" id="KW-0539">Nucleus</keyword>
<dbReference type="InterPro" id="IPR056744">
    <property type="entry name" value="TRM5/TYW2-like_N"/>
</dbReference>
<evidence type="ECO:0000256" key="1">
    <source>
        <dbReference type="ARBA" id="ARBA00009775"/>
    </source>
</evidence>
<gene>
    <name evidence="10" type="primary">TRM5</name>
    <name evidence="12" type="ORF">CWI37_0927p0020</name>
</gene>
<comment type="subunit">
    <text evidence="10">Monomer.</text>
</comment>
<evidence type="ECO:0000256" key="2">
    <source>
        <dbReference type="ARBA" id="ARBA00022490"/>
    </source>
</evidence>
<dbReference type="EMBL" id="PITJ01000927">
    <property type="protein sequence ID" value="TBU00693.1"/>
    <property type="molecule type" value="Genomic_DNA"/>
</dbReference>
<reference evidence="12 13" key="1">
    <citation type="submission" date="2017-12" db="EMBL/GenBank/DDBJ databases">
        <authorList>
            <person name="Pombert J.-F."/>
            <person name="Haag K.L."/>
            <person name="Ebert D."/>
        </authorList>
    </citation>
    <scope>NUCLEOTIDE SEQUENCE [LARGE SCALE GENOMIC DNA]</scope>
    <source>
        <strain evidence="12">FI-OER-3-3</strain>
    </source>
</reference>
<accession>A0A4Q9L040</accession>
<evidence type="ECO:0000313" key="12">
    <source>
        <dbReference type="EMBL" id="TBU00693.1"/>
    </source>
</evidence>
<keyword evidence="6 10" id="KW-0819">tRNA processing</keyword>
<dbReference type="GO" id="GO:0070901">
    <property type="term" value="P:mitochondrial tRNA methylation"/>
    <property type="evidence" value="ECO:0007669"/>
    <property type="project" value="UniProtKB-ARBA"/>
</dbReference>
<feature type="binding site" evidence="10">
    <location>
        <position position="240"/>
    </location>
    <ligand>
        <name>S-adenosyl-L-methionine</name>
        <dbReference type="ChEBI" id="CHEBI:59789"/>
    </ligand>
</feature>
<dbReference type="GO" id="GO:0005759">
    <property type="term" value="C:mitochondrial matrix"/>
    <property type="evidence" value="ECO:0007669"/>
    <property type="project" value="UniProtKB-SubCell"/>
</dbReference>